<dbReference type="AlphaFoldDB" id="A0AAV5J660"/>
<keyword evidence="3" id="KW-0964">Secreted</keyword>
<evidence type="ECO:0000256" key="5">
    <source>
        <dbReference type="ARBA" id="ARBA00023180"/>
    </source>
</evidence>
<keyword evidence="5" id="KW-0325">Glycoprotein</keyword>
<evidence type="ECO:0000313" key="7">
    <source>
        <dbReference type="EMBL" id="GKV07981.1"/>
    </source>
</evidence>
<keyword evidence="4" id="KW-0732">Signal</keyword>
<sequence length="422" mass="46765">MSLKRWDMGIQKRSLKKHTYILCSVYWVNTPKLVLRMRPKLFSVLLLFFGFASADYLKNPDFETPPTDLPAGSSLQLNLNNKIPGWSFEGTVLYVTASEDITLPDNGHAIQLGPDGKINQTFFASDDEMEYLLTFTLAAGGRNCSTYAGFVVSTPSSKGFFNFNQQYGKEPWQIYGHYLGFFSEKMPINLVIESQETQPSSDSDSDSDSTCWPVIDSLLVTAVPTWDGDTSNFLFNGGFEFGAEFPSKSAEGILLNAAPNHDESSLREWTVIGTIRYIDSEHFFVPEGNAAIELVSGVSSGIERALRLKEGSTYILEFTLGDANDGCEGDFMVGVRAGSVEQRIMIQNKRTGSANDFSMTFDAGPDDTVISFLSYSTTKTKDGIFCGPMVDNVVLRPLKSQRSGYKFTLMNLLFLAAIKVFF</sequence>
<name>A0AAV5J660_9ROSI</name>
<reference evidence="7 8" key="1">
    <citation type="journal article" date="2021" name="Commun. Biol.">
        <title>The genome of Shorea leprosula (Dipterocarpaceae) highlights the ecological relevance of drought in aseasonal tropical rainforests.</title>
        <authorList>
            <person name="Ng K.K.S."/>
            <person name="Kobayashi M.J."/>
            <person name="Fawcett J.A."/>
            <person name="Hatakeyama M."/>
            <person name="Paape T."/>
            <person name="Ng C.H."/>
            <person name="Ang C.C."/>
            <person name="Tnah L.H."/>
            <person name="Lee C.T."/>
            <person name="Nishiyama T."/>
            <person name="Sese J."/>
            <person name="O'Brien M.J."/>
            <person name="Copetti D."/>
            <person name="Mohd Noor M.I."/>
            <person name="Ong R.C."/>
            <person name="Putra M."/>
            <person name="Sireger I.Z."/>
            <person name="Indrioko S."/>
            <person name="Kosugi Y."/>
            <person name="Izuno A."/>
            <person name="Isagi Y."/>
            <person name="Lee S.L."/>
            <person name="Shimizu K.K."/>
        </authorList>
    </citation>
    <scope>NUCLEOTIDE SEQUENCE [LARGE SCALE GENOMIC DNA]</scope>
    <source>
        <strain evidence="7">214</strain>
    </source>
</reference>
<gene>
    <name evidence="7" type="ORF">SLEP1_g19675</name>
</gene>
<evidence type="ECO:0000256" key="1">
    <source>
        <dbReference type="ARBA" id="ARBA00004196"/>
    </source>
</evidence>
<protein>
    <recommendedName>
        <fullName evidence="6">DUF642 domain-containing protein</fullName>
    </recommendedName>
</protein>
<comment type="subcellular location">
    <subcellularLocation>
        <location evidence="1">Cell envelope</location>
    </subcellularLocation>
    <subcellularLocation>
        <location evidence="2">Secreted</location>
    </subcellularLocation>
</comment>
<evidence type="ECO:0000256" key="2">
    <source>
        <dbReference type="ARBA" id="ARBA00004613"/>
    </source>
</evidence>
<dbReference type="PANTHER" id="PTHR31265:SF28">
    <property type="entry name" value="EMB|CAB87702.1"/>
    <property type="match status" value="1"/>
</dbReference>
<evidence type="ECO:0000313" key="8">
    <source>
        <dbReference type="Proteomes" id="UP001054252"/>
    </source>
</evidence>
<feature type="domain" description="DUF642" evidence="6">
    <location>
        <begin position="233"/>
        <end position="395"/>
    </location>
</feature>
<evidence type="ECO:0000259" key="6">
    <source>
        <dbReference type="Pfam" id="PF04862"/>
    </source>
</evidence>
<evidence type="ECO:0000256" key="3">
    <source>
        <dbReference type="ARBA" id="ARBA00022525"/>
    </source>
</evidence>
<dbReference type="InterPro" id="IPR052437">
    <property type="entry name" value="Pectin_Meth_Modulator"/>
</dbReference>
<keyword evidence="8" id="KW-1185">Reference proteome</keyword>
<dbReference type="EMBL" id="BPVZ01000028">
    <property type="protein sequence ID" value="GKV07981.1"/>
    <property type="molecule type" value="Genomic_DNA"/>
</dbReference>
<accession>A0AAV5J660</accession>
<dbReference type="Gene3D" id="2.60.120.260">
    <property type="entry name" value="Galactose-binding domain-like"/>
    <property type="match status" value="1"/>
</dbReference>
<feature type="domain" description="DUF642" evidence="6">
    <location>
        <begin position="56"/>
        <end position="220"/>
    </location>
</feature>
<evidence type="ECO:0000256" key="4">
    <source>
        <dbReference type="ARBA" id="ARBA00022729"/>
    </source>
</evidence>
<proteinExistence type="predicted"/>
<comment type="caution">
    <text evidence="7">The sequence shown here is derived from an EMBL/GenBank/DDBJ whole genome shotgun (WGS) entry which is preliminary data.</text>
</comment>
<dbReference type="Pfam" id="PF04862">
    <property type="entry name" value="DUF642"/>
    <property type="match status" value="2"/>
</dbReference>
<dbReference type="Proteomes" id="UP001054252">
    <property type="component" value="Unassembled WGS sequence"/>
</dbReference>
<dbReference type="PANTHER" id="PTHR31265">
    <property type="entry name" value="OS02G0527500 PROTEIN-RELATED"/>
    <property type="match status" value="1"/>
</dbReference>
<dbReference type="GO" id="GO:0005576">
    <property type="term" value="C:extracellular region"/>
    <property type="evidence" value="ECO:0007669"/>
    <property type="project" value="UniProtKB-SubCell"/>
</dbReference>
<dbReference type="InterPro" id="IPR006946">
    <property type="entry name" value="DGR2-like_dom"/>
</dbReference>
<organism evidence="7 8">
    <name type="scientific">Rubroshorea leprosula</name>
    <dbReference type="NCBI Taxonomy" id="152421"/>
    <lineage>
        <taxon>Eukaryota</taxon>
        <taxon>Viridiplantae</taxon>
        <taxon>Streptophyta</taxon>
        <taxon>Embryophyta</taxon>
        <taxon>Tracheophyta</taxon>
        <taxon>Spermatophyta</taxon>
        <taxon>Magnoliopsida</taxon>
        <taxon>eudicotyledons</taxon>
        <taxon>Gunneridae</taxon>
        <taxon>Pentapetalae</taxon>
        <taxon>rosids</taxon>
        <taxon>malvids</taxon>
        <taxon>Malvales</taxon>
        <taxon>Dipterocarpaceae</taxon>
        <taxon>Rubroshorea</taxon>
    </lineage>
</organism>